<dbReference type="InterPro" id="IPR021765">
    <property type="entry name" value="UstYa-like"/>
</dbReference>
<dbReference type="Proteomes" id="UP001251528">
    <property type="component" value="Unassembled WGS sequence"/>
</dbReference>
<accession>A0AAJ0CJK4</accession>
<evidence type="ECO:0000256" key="4">
    <source>
        <dbReference type="SAM" id="Phobius"/>
    </source>
</evidence>
<dbReference type="PANTHER" id="PTHR33365:SF11">
    <property type="entry name" value="TAT PATHWAY SIGNAL SEQUENCE"/>
    <property type="match status" value="1"/>
</dbReference>
<proteinExistence type="inferred from homology"/>
<reference evidence="5" key="1">
    <citation type="submission" date="2023-06" db="EMBL/GenBank/DDBJ databases">
        <title>Conoideocrella luteorostrata (Hypocreales: Clavicipitaceae), a potential biocontrol fungus for elongate hemlock scale in United States Christmas tree production areas.</title>
        <authorList>
            <person name="Barrett H."/>
            <person name="Lovett B."/>
            <person name="Macias A.M."/>
            <person name="Stajich J.E."/>
            <person name="Kasson M.T."/>
        </authorList>
    </citation>
    <scope>NUCLEOTIDE SEQUENCE</scope>
    <source>
        <strain evidence="5">ARSEF 14590</strain>
    </source>
</reference>
<comment type="pathway">
    <text evidence="1">Mycotoxin biosynthesis.</text>
</comment>
<protein>
    <recommendedName>
        <fullName evidence="7">Oxidase ustYa</fullName>
    </recommendedName>
</protein>
<organism evidence="5 6">
    <name type="scientific">Conoideocrella luteorostrata</name>
    <dbReference type="NCBI Taxonomy" id="1105319"/>
    <lineage>
        <taxon>Eukaryota</taxon>
        <taxon>Fungi</taxon>
        <taxon>Dikarya</taxon>
        <taxon>Ascomycota</taxon>
        <taxon>Pezizomycotina</taxon>
        <taxon>Sordariomycetes</taxon>
        <taxon>Hypocreomycetidae</taxon>
        <taxon>Hypocreales</taxon>
        <taxon>Clavicipitaceae</taxon>
        <taxon>Conoideocrella</taxon>
    </lineage>
</organism>
<evidence type="ECO:0000256" key="3">
    <source>
        <dbReference type="ARBA" id="ARBA00035112"/>
    </source>
</evidence>
<dbReference type="GO" id="GO:0043386">
    <property type="term" value="P:mycotoxin biosynthetic process"/>
    <property type="evidence" value="ECO:0007669"/>
    <property type="project" value="InterPro"/>
</dbReference>
<evidence type="ECO:0000313" key="5">
    <source>
        <dbReference type="EMBL" id="KAK2591921.1"/>
    </source>
</evidence>
<keyword evidence="4" id="KW-0472">Membrane</keyword>
<sequence>MDGYDNHSSENAMSLGSESMSSEEKYGLLGLGSMNRQHRSARTQWGCFYTVLLLVLTTSHIVLIALLVHQLQSQYAAVEPMHRPQELPIPFGGLPVTEPSLSWLPPERWRTEIFQRKPVYGLKPNDAAQEAWRALIPKGKGFVMVKNETRLPDLPGLSHPNMKEEEQACVAVFHQLHCLYMTYTAYWEARAGNIDETPPEHLVHCWDYLRQSIMCAGDTTLEWVSEYSHPPNATNGWGFQHTCKNFDAIYDWTEKHRSKEDVGIA</sequence>
<evidence type="ECO:0000256" key="2">
    <source>
        <dbReference type="ARBA" id="ARBA00023002"/>
    </source>
</evidence>
<evidence type="ECO:0000256" key="1">
    <source>
        <dbReference type="ARBA" id="ARBA00004685"/>
    </source>
</evidence>
<dbReference type="EMBL" id="JASWJB010000300">
    <property type="protein sequence ID" value="KAK2591921.1"/>
    <property type="molecule type" value="Genomic_DNA"/>
</dbReference>
<name>A0AAJ0CJK4_9HYPO</name>
<dbReference type="PANTHER" id="PTHR33365">
    <property type="entry name" value="YALI0B05434P"/>
    <property type="match status" value="1"/>
</dbReference>
<keyword evidence="6" id="KW-1185">Reference proteome</keyword>
<keyword evidence="2" id="KW-0560">Oxidoreductase</keyword>
<evidence type="ECO:0008006" key="7">
    <source>
        <dbReference type="Google" id="ProtNLM"/>
    </source>
</evidence>
<evidence type="ECO:0000313" key="6">
    <source>
        <dbReference type="Proteomes" id="UP001251528"/>
    </source>
</evidence>
<gene>
    <name evidence="5" type="ORF">QQS21_010395</name>
</gene>
<comment type="caution">
    <text evidence="5">The sequence shown here is derived from an EMBL/GenBank/DDBJ whole genome shotgun (WGS) entry which is preliminary data.</text>
</comment>
<keyword evidence="4" id="KW-0812">Transmembrane</keyword>
<dbReference type="Pfam" id="PF11807">
    <property type="entry name" value="UstYa"/>
    <property type="match status" value="1"/>
</dbReference>
<dbReference type="AlphaFoldDB" id="A0AAJ0CJK4"/>
<feature type="transmembrane region" description="Helical" evidence="4">
    <location>
        <begin position="46"/>
        <end position="68"/>
    </location>
</feature>
<keyword evidence="4" id="KW-1133">Transmembrane helix</keyword>
<comment type="similarity">
    <text evidence="3">Belongs to the ustYa family.</text>
</comment>
<dbReference type="GO" id="GO:0016491">
    <property type="term" value="F:oxidoreductase activity"/>
    <property type="evidence" value="ECO:0007669"/>
    <property type="project" value="UniProtKB-KW"/>
</dbReference>